<dbReference type="EMBL" id="RSED01000018">
    <property type="protein sequence ID" value="RRS02807.1"/>
    <property type="molecule type" value="Genomic_DNA"/>
</dbReference>
<dbReference type="InterPro" id="IPR036108">
    <property type="entry name" value="4pyrrol_syn_uPrphyn_synt_sf"/>
</dbReference>
<name>A0A3R8SZR2_9BURK</name>
<evidence type="ECO:0000313" key="2">
    <source>
        <dbReference type="EMBL" id="RRS02807.1"/>
    </source>
</evidence>
<dbReference type="RefSeq" id="WP_125244814.1">
    <property type="nucleotide sequence ID" value="NZ_RSED01000018.1"/>
</dbReference>
<dbReference type="OrthoDB" id="9787650at2"/>
<sequence length="266" mass="28614">MKILVTRPEPQSSEWVAQLRALGEPAEALPLIEIGAPLQADAVHAAWAALPGTRLVMFVSPNAALWFARQRPPHLAWPATTLAAAPGPGTANTVRQCLADAGLGDSQLISPSPDSDQFDSEHLWPLLAPLPWDGQRVLIASGGDQGEARGRQWLTQRLQERGAQVSAVLAYQRQAARWTDAQQQLAREARQQPARHVWLLSSSEAIEHLQQAWAGQGGLPGGALALATHPRVAETARAAGFSQVRDTRPTLEAVAHARRTWAAEAA</sequence>
<dbReference type="InterPro" id="IPR003754">
    <property type="entry name" value="4pyrrol_synth_uPrphyn_synth"/>
</dbReference>
<evidence type="ECO:0000259" key="1">
    <source>
        <dbReference type="Pfam" id="PF02602"/>
    </source>
</evidence>
<dbReference type="Gene3D" id="3.40.50.10090">
    <property type="match status" value="2"/>
</dbReference>
<dbReference type="Proteomes" id="UP000269265">
    <property type="component" value="Unassembled WGS sequence"/>
</dbReference>
<dbReference type="AlphaFoldDB" id="A0A3R8SZR2"/>
<reference evidence="2 3" key="1">
    <citation type="submission" date="2018-12" db="EMBL/GenBank/DDBJ databases">
        <title>The whole draft genome of Aquabacterium sp. SJQ9.</title>
        <authorList>
            <person name="Sun L."/>
            <person name="Gao X."/>
            <person name="Chen W."/>
            <person name="Huang K."/>
        </authorList>
    </citation>
    <scope>NUCLEOTIDE SEQUENCE [LARGE SCALE GENOMIC DNA]</scope>
    <source>
        <strain evidence="2 3">SJQ9</strain>
    </source>
</reference>
<accession>A0A3R8SZR2</accession>
<dbReference type="SUPFAM" id="SSF69618">
    <property type="entry name" value="HemD-like"/>
    <property type="match status" value="1"/>
</dbReference>
<proteinExistence type="predicted"/>
<evidence type="ECO:0000313" key="3">
    <source>
        <dbReference type="Proteomes" id="UP000269265"/>
    </source>
</evidence>
<dbReference type="GO" id="GO:0004852">
    <property type="term" value="F:uroporphyrinogen-III synthase activity"/>
    <property type="evidence" value="ECO:0007669"/>
    <property type="project" value="InterPro"/>
</dbReference>
<comment type="caution">
    <text evidence="2">The sequence shown here is derived from an EMBL/GenBank/DDBJ whole genome shotgun (WGS) entry which is preliminary data.</text>
</comment>
<dbReference type="CDD" id="cd06578">
    <property type="entry name" value="HemD"/>
    <property type="match status" value="1"/>
</dbReference>
<dbReference type="GO" id="GO:0033014">
    <property type="term" value="P:tetrapyrrole biosynthetic process"/>
    <property type="evidence" value="ECO:0007669"/>
    <property type="project" value="InterPro"/>
</dbReference>
<gene>
    <name evidence="2" type="ORF">EIP75_18730</name>
</gene>
<protein>
    <submittedName>
        <fullName evidence="2">Uroporphyrinogen-III synthase</fullName>
    </submittedName>
</protein>
<organism evidence="2 3">
    <name type="scientific">Aquabacterium soli</name>
    <dbReference type="NCBI Taxonomy" id="2493092"/>
    <lineage>
        <taxon>Bacteria</taxon>
        <taxon>Pseudomonadati</taxon>
        <taxon>Pseudomonadota</taxon>
        <taxon>Betaproteobacteria</taxon>
        <taxon>Burkholderiales</taxon>
        <taxon>Aquabacterium</taxon>
    </lineage>
</organism>
<feature type="domain" description="Tetrapyrrole biosynthesis uroporphyrinogen III synthase" evidence="1">
    <location>
        <begin position="14"/>
        <end position="253"/>
    </location>
</feature>
<keyword evidence="3" id="KW-1185">Reference proteome</keyword>
<dbReference type="Pfam" id="PF02602">
    <property type="entry name" value="HEM4"/>
    <property type="match status" value="1"/>
</dbReference>